<dbReference type="AlphaFoldDB" id="G0J687"/>
<organism evidence="11 12">
    <name type="scientific">Cyclobacterium marinum (strain ATCC 25205 / DSM 745 / LMG 13164 / NCIMB 1802)</name>
    <name type="common">Flectobacillus marinus</name>
    <dbReference type="NCBI Taxonomy" id="880070"/>
    <lineage>
        <taxon>Bacteria</taxon>
        <taxon>Pseudomonadati</taxon>
        <taxon>Bacteroidota</taxon>
        <taxon>Cytophagia</taxon>
        <taxon>Cytophagales</taxon>
        <taxon>Cyclobacteriaceae</taxon>
        <taxon>Cyclobacterium</taxon>
    </lineage>
</organism>
<evidence type="ECO:0000256" key="7">
    <source>
        <dbReference type="ARBA" id="ARBA00023141"/>
    </source>
</evidence>
<dbReference type="GO" id="GO:0004640">
    <property type="term" value="F:phosphoribosylanthranilate isomerase activity"/>
    <property type="evidence" value="ECO:0007669"/>
    <property type="project" value="UniProtKB-UniRule"/>
</dbReference>
<evidence type="ECO:0000256" key="9">
    <source>
        <dbReference type="HAMAP-Rule" id="MF_00135"/>
    </source>
</evidence>
<dbReference type="Gene3D" id="3.20.20.70">
    <property type="entry name" value="Aldolase class I"/>
    <property type="match status" value="1"/>
</dbReference>
<accession>G0J687</accession>
<keyword evidence="6 9" id="KW-0822">Tryptophan biosynthesis</keyword>
<dbReference type="Pfam" id="PF00697">
    <property type="entry name" value="PRAI"/>
    <property type="match status" value="1"/>
</dbReference>
<dbReference type="EMBL" id="CP002955">
    <property type="protein sequence ID" value="AEL26839.1"/>
    <property type="molecule type" value="Genomic_DNA"/>
</dbReference>
<dbReference type="eggNOG" id="COG0135">
    <property type="taxonomic scope" value="Bacteria"/>
</dbReference>
<dbReference type="HOGENOM" id="CLU_076364_2_0_10"/>
<dbReference type="KEGG" id="cmr:Cycma_3111"/>
<keyword evidence="8 9" id="KW-0413">Isomerase</keyword>
<gene>
    <name evidence="9" type="primary">trpF</name>
    <name evidence="11" type="ordered locus">Cycma_3111</name>
</gene>
<dbReference type="Proteomes" id="UP000001635">
    <property type="component" value="Chromosome"/>
</dbReference>
<dbReference type="InterPro" id="IPR011060">
    <property type="entry name" value="RibuloseP-bd_barrel"/>
</dbReference>
<keyword evidence="5 9" id="KW-0028">Amino-acid biosynthesis</keyword>
<dbReference type="InterPro" id="IPR001240">
    <property type="entry name" value="PRAI_dom"/>
</dbReference>
<dbReference type="STRING" id="880070.Cycma_3111"/>
<name>G0J687_CYCMS</name>
<evidence type="ECO:0000313" key="11">
    <source>
        <dbReference type="EMBL" id="AEL26839.1"/>
    </source>
</evidence>
<evidence type="ECO:0000256" key="2">
    <source>
        <dbReference type="ARBA" id="ARBA00004664"/>
    </source>
</evidence>
<dbReference type="PANTHER" id="PTHR42894">
    <property type="entry name" value="N-(5'-PHOSPHORIBOSYL)ANTHRANILATE ISOMERASE"/>
    <property type="match status" value="1"/>
</dbReference>
<evidence type="ECO:0000256" key="8">
    <source>
        <dbReference type="ARBA" id="ARBA00023235"/>
    </source>
</evidence>
<feature type="domain" description="N-(5'phosphoribosyl) anthranilate isomerase (PRAI)" evidence="10">
    <location>
        <begin position="26"/>
        <end position="205"/>
    </location>
</feature>
<dbReference type="GO" id="GO:0000162">
    <property type="term" value="P:L-tryptophan biosynthetic process"/>
    <property type="evidence" value="ECO:0007669"/>
    <property type="project" value="UniProtKB-UniRule"/>
</dbReference>
<dbReference type="UniPathway" id="UPA00035">
    <property type="reaction ID" value="UER00042"/>
</dbReference>
<comment type="pathway">
    <text evidence="2 9">Amino-acid biosynthesis; L-tryptophan biosynthesis; L-tryptophan from chorismate: step 3/5.</text>
</comment>
<evidence type="ECO:0000256" key="4">
    <source>
        <dbReference type="ARBA" id="ARBA00022272"/>
    </source>
</evidence>
<reference evidence="12" key="1">
    <citation type="submission" date="2011-07" db="EMBL/GenBank/DDBJ databases">
        <title>The complete genome of Cyclobacterium marinum DSM 745.</title>
        <authorList>
            <person name="Lucas S."/>
            <person name="Han J."/>
            <person name="Lapidus A."/>
            <person name="Bruce D."/>
            <person name="Goodwin L."/>
            <person name="Pitluck S."/>
            <person name="Peters L."/>
            <person name="Kyrpides N."/>
            <person name="Mavromatis K."/>
            <person name="Ivanova N."/>
            <person name="Ovchinnikova G."/>
            <person name="Chertkov O."/>
            <person name="Detter J.C."/>
            <person name="Tapia R."/>
            <person name="Han C."/>
            <person name="Land M."/>
            <person name="Hauser L."/>
            <person name="Markowitz V."/>
            <person name="Cheng J.-F."/>
            <person name="Hugenholtz P."/>
            <person name="Woyke T."/>
            <person name="Wu D."/>
            <person name="Tindall B."/>
            <person name="Schuetze A."/>
            <person name="Brambilla E."/>
            <person name="Klenk H.-P."/>
            <person name="Eisen J.A."/>
        </authorList>
    </citation>
    <scope>NUCLEOTIDE SEQUENCE [LARGE SCALE GENOMIC DNA]</scope>
    <source>
        <strain evidence="12">ATCC 25205 / DSM 745 / LMG 13164 / NCIMB 1802</strain>
    </source>
</reference>
<evidence type="ECO:0000256" key="5">
    <source>
        <dbReference type="ARBA" id="ARBA00022605"/>
    </source>
</evidence>
<proteinExistence type="inferred from homology"/>
<comment type="catalytic activity">
    <reaction evidence="1 9">
        <text>N-(5-phospho-beta-D-ribosyl)anthranilate = 1-(2-carboxyphenylamino)-1-deoxy-D-ribulose 5-phosphate</text>
        <dbReference type="Rhea" id="RHEA:21540"/>
        <dbReference type="ChEBI" id="CHEBI:18277"/>
        <dbReference type="ChEBI" id="CHEBI:58613"/>
        <dbReference type="EC" id="5.3.1.24"/>
    </reaction>
</comment>
<dbReference type="EC" id="5.3.1.24" evidence="3 9"/>
<protein>
    <recommendedName>
        <fullName evidence="4 9">N-(5'-phosphoribosyl)anthranilate isomerase</fullName>
        <shortName evidence="9">PRAI</shortName>
        <ecNumber evidence="3 9">5.3.1.24</ecNumber>
    </recommendedName>
</protein>
<dbReference type="PANTHER" id="PTHR42894:SF1">
    <property type="entry name" value="N-(5'-PHOSPHORIBOSYL)ANTHRANILATE ISOMERASE"/>
    <property type="match status" value="1"/>
</dbReference>
<keyword evidence="7 9" id="KW-0057">Aromatic amino acid biosynthesis</keyword>
<dbReference type="InterPro" id="IPR044643">
    <property type="entry name" value="TrpF_fam"/>
</dbReference>
<dbReference type="SUPFAM" id="SSF51366">
    <property type="entry name" value="Ribulose-phoshate binding barrel"/>
    <property type="match status" value="1"/>
</dbReference>
<dbReference type="InterPro" id="IPR013785">
    <property type="entry name" value="Aldolase_TIM"/>
</dbReference>
<comment type="similarity">
    <text evidence="9">Belongs to the TrpF family.</text>
</comment>
<dbReference type="HAMAP" id="MF_00135">
    <property type="entry name" value="PRAI"/>
    <property type="match status" value="1"/>
</dbReference>
<dbReference type="CDD" id="cd00405">
    <property type="entry name" value="PRAI"/>
    <property type="match status" value="1"/>
</dbReference>
<evidence type="ECO:0000256" key="6">
    <source>
        <dbReference type="ARBA" id="ARBA00022822"/>
    </source>
</evidence>
<evidence type="ECO:0000313" key="12">
    <source>
        <dbReference type="Proteomes" id="UP000001635"/>
    </source>
</evidence>
<keyword evidence="12" id="KW-1185">Reference proteome</keyword>
<evidence type="ECO:0000256" key="1">
    <source>
        <dbReference type="ARBA" id="ARBA00001164"/>
    </source>
</evidence>
<sequence length="224" mass="24947">MIIKVCGMAEPDNISGLLGIAEVNWMGMIFYPPSGRYVPKFGQDAAGYKRVSLPKVGVFVNESTEEILRVVKDYGLSLVQLHGDEAPSQLQALRERTKVKVIKVFRVGADWNWKSLEAYKDLVDYFLFDTDGPSYGGTGHQFNWEILESYPYETPFLLSGGIAPKDVENLLACYKAYPAMVGIDINSKFEISKGVKDLEKIKTFTAAISDKAATAKKKKTNDKD</sequence>
<evidence type="ECO:0000259" key="10">
    <source>
        <dbReference type="Pfam" id="PF00697"/>
    </source>
</evidence>
<evidence type="ECO:0000256" key="3">
    <source>
        <dbReference type="ARBA" id="ARBA00012572"/>
    </source>
</evidence>